<dbReference type="Proteomes" id="UP000814140">
    <property type="component" value="Unassembled WGS sequence"/>
</dbReference>
<name>A0ACB8SI60_9AGAM</name>
<reference evidence="1" key="1">
    <citation type="submission" date="2021-03" db="EMBL/GenBank/DDBJ databases">
        <authorList>
            <consortium name="DOE Joint Genome Institute"/>
            <person name="Ahrendt S."/>
            <person name="Looney B.P."/>
            <person name="Miyauchi S."/>
            <person name="Morin E."/>
            <person name="Drula E."/>
            <person name="Courty P.E."/>
            <person name="Chicoki N."/>
            <person name="Fauchery L."/>
            <person name="Kohler A."/>
            <person name="Kuo A."/>
            <person name="Labutti K."/>
            <person name="Pangilinan J."/>
            <person name="Lipzen A."/>
            <person name="Riley R."/>
            <person name="Andreopoulos W."/>
            <person name="He G."/>
            <person name="Johnson J."/>
            <person name="Barry K.W."/>
            <person name="Grigoriev I.V."/>
            <person name="Nagy L."/>
            <person name="Hibbett D."/>
            <person name="Henrissat B."/>
            <person name="Matheny P.B."/>
            <person name="Labbe J."/>
            <person name="Martin F."/>
        </authorList>
    </citation>
    <scope>NUCLEOTIDE SEQUENCE</scope>
    <source>
        <strain evidence="1">HHB10654</strain>
    </source>
</reference>
<gene>
    <name evidence="1" type="ORF">BV25DRAFT_166444</name>
</gene>
<evidence type="ECO:0000313" key="1">
    <source>
        <dbReference type="EMBL" id="KAI0055556.1"/>
    </source>
</evidence>
<dbReference type="EMBL" id="MU277287">
    <property type="protein sequence ID" value="KAI0055556.1"/>
    <property type="molecule type" value="Genomic_DNA"/>
</dbReference>
<evidence type="ECO:0000313" key="2">
    <source>
        <dbReference type="Proteomes" id="UP000814140"/>
    </source>
</evidence>
<comment type="caution">
    <text evidence="1">The sequence shown here is derived from an EMBL/GenBank/DDBJ whole genome shotgun (WGS) entry which is preliminary data.</text>
</comment>
<accession>A0ACB8SI60</accession>
<organism evidence="1 2">
    <name type="scientific">Artomyces pyxidatus</name>
    <dbReference type="NCBI Taxonomy" id="48021"/>
    <lineage>
        <taxon>Eukaryota</taxon>
        <taxon>Fungi</taxon>
        <taxon>Dikarya</taxon>
        <taxon>Basidiomycota</taxon>
        <taxon>Agaricomycotina</taxon>
        <taxon>Agaricomycetes</taxon>
        <taxon>Russulales</taxon>
        <taxon>Auriscalpiaceae</taxon>
        <taxon>Artomyces</taxon>
    </lineage>
</organism>
<reference evidence="1" key="2">
    <citation type="journal article" date="2022" name="New Phytol.">
        <title>Evolutionary transition to the ectomycorrhizal habit in the genomes of a hyperdiverse lineage of mushroom-forming fungi.</title>
        <authorList>
            <person name="Looney B."/>
            <person name="Miyauchi S."/>
            <person name="Morin E."/>
            <person name="Drula E."/>
            <person name="Courty P.E."/>
            <person name="Kohler A."/>
            <person name="Kuo A."/>
            <person name="LaButti K."/>
            <person name="Pangilinan J."/>
            <person name="Lipzen A."/>
            <person name="Riley R."/>
            <person name="Andreopoulos W."/>
            <person name="He G."/>
            <person name="Johnson J."/>
            <person name="Nolan M."/>
            <person name="Tritt A."/>
            <person name="Barry K.W."/>
            <person name="Grigoriev I.V."/>
            <person name="Nagy L.G."/>
            <person name="Hibbett D."/>
            <person name="Henrissat B."/>
            <person name="Matheny P.B."/>
            <person name="Labbe J."/>
            <person name="Martin F.M."/>
        </authorList>
    </citation>
    <scope>NUCLEOTIDE SEQUENCE</scope>
    <source>
        <strain evidence="1">HHB10654</strain>
    </source>
</reference>
<proteinExistence type="predicted"/>
<keyword evidence="2" id="KW-1185">Reference proteome</keyword>
<sequence>MCFIKNIKGSSWGPNRAENMAGSQQVVTAICIYDGSGWRREARRAAPSPRREELPGAARGASRRRRLTSFLQIAVRAARETGAPTDGRWSPLGSTTTTRRRSRMVMGRTMFTGRLNRSRSDGGMRRASCSRAKTGKKPKIVVNSQESVTSGAKYQARPTQKRIARFEAPPTERSVNAWEHSSGSQRRSRVRTAGSGGPDIIDDTQQRAWAAHDHYSWAR</sequence>
<protein>
    <submittedName>
        <fullName evidence="1">Uncharacterized protein</fullName>
    </submittedName>
</protein>